<feature type="region of interest" description="Disordered" evidence="1">
    <location>
        <begin position="1"/>
        <end position="26"/>
    </location>
</feature>
<sequence>MTENTIAEPQSASTIDAHIPDPHSSAALTSGIETAAGSPTERTQVLPKSHLTDRNRRQFVRARRRRILTIAILIVVAAAAVALAAVALMHSR</sequence>
<comment type="caution">
    <text evidence="3">The sequence shown here is derived from an EMBL/GenBank/DDBJ whole genome shotgun (WGS) entry which is preliminary data.</text>
</comment>
<keyword evidence="2" id="KW-0472">Membrane</keyword>
<keyword evidence="2" id="KW-1133">Transmembrane helix</keyword>
<dbReference type="RefSeq" id="WP_205110814.1">
    <property type="nucleotide sequence ID" value="NZ_BAAAHT010000014.1"/>
</dbReference>
<organism evidence="3 4">
    <name type="scientific">Subtercola frigoramans</name>
    <dbReference type="NCBI Taxonomy" id="120298"/>
    <lineage>
        <taxon>Bacteria</taxon>
        <taxon>Bacillati</taxon>
        <taxon>Actinomycetota</taxon>
        <taxon>Actinomycetes</taxon>
        <taxon>Micrococcales</taxon>
        <taxon>Microbacteriaceae</taxon>
        <taxon>Subtercola</taxon>
    </lineage>
</organism>
<keyword evidence="4" id="KW-1185">Reference proteome</keyword>
<accession>A0ABS2L934</accession>
<feature type="transmembrane region" description="Helical" evidence="2">
    <location>
        <begin position="67"/>
        <end position="89"/>
    </location>
</feature>
<feature type="compositionally biased region" description="Polar residues" evidence="1">
    <location>
        <begin position="1"/>
        <end position="14"/>
    </location>
</feature>
<proteinExistence type="predicted"/>
<protein>
    <submittedName>
        <fullName evidence="3">SMC interacting uncharacterized protein involved in chromosome segregation</fullName>
    </submittedName>
</protein>
<name>A0ABS2L934_9MICO</name>
<dbReference type="Proteomes" id="UP000776164">
    <property type="component" value="Unassembled WGS sequence"/>
</dbReference>
<reference evidence="3 4" key="1">
    <citation type="submission" date="2021-01" db="EMBL/GenBank/DDBJ databases">
        <title>Sequencing the genomes of 1000 actinobacteria strains.</title>
        <authorList>
            <person name="Klenk H.-P."/>
        </authorList>
    </citation>
    <scope>NUCLEOTIDE SEQUENCE [LARGE SCALE GENOMIC DNA]</scope>
    <source>
        <strain evidence="3 4">DSM 13057</strain>
    </source>
</reference>
<keyword evidence="2" id="KW-0812">Transmembrane</keyword>
<evidence type="ECO:0000256" key="1">
    <source>
        <dbReference type="SAM" id="MobiDB-lite"/>
    </source>
</evidence>
<evidence type="ECO:0000313" key="3">
    <source>
        <dbReference type="EMBL" id="MBM7473391.1"/>
    </source>
</evidence>
<gene>
    <name evidence="3" type="ORF">JOE66_003025</name>
</gene>
<evidence type="ECO:0000256" key="2">
    <source>
        <dbReference type="SAM" id="Phobius"/>
    </source>
</evidence>
<dbReference type="EMBL" id="JAFBBU010000001">
    <property type="protein sequence ID" value="MBM7473391.1"/>
    <property type="molecule type" value="Genomic_DNA"/>
</dbReference>
<evidence type="ECO:0000313" key="4">
    <source>
        <dbReference type="Proteomes" id="UP000776164"/>
    </source>
</evidence>